<evidence type="ECO:0000313" key="6">
    <source>
        <dbReference type="Proteomes" id="UP001152759"/>
    </source>
</evidence>
<feature type="compositionally biased region" description="Basic and acidic residues" evidence="3">
    <location>
        <begin position="1"/>
        <end position="14"/>
    </location>
</feature>
<evidence type="ECO:0000313" key="5">
    <source>
        <dbReference type="EMBL" id="CAH0389015.1"/>
    </source>
</evidence>
<gene>
    <name evidence="5" type="ORF">BEMITA_LOCUS7887</name>
</gene>
<dbReference type="PANTHER" id="PTHR23157">
    <property type="entry name" value="GRIP AND COILED-COIL DOMAIN-CONTAINING PROTEIN 1"/>
    <property type="match status" value="1"/>
</dbReference>
<feature type="coiled-coil region" evidence="2">
    <location>
        <begin position="203"/>
        <end position="230"/>
    </location>
</feature>
<feature type="region of interest" description="Disordered" evidence="3">
    <location>
        <begin position="1"/>
        <end position="92"/>
    </location>
</feature>
<dbReference type="EMBL" id="OU963865">
    <property type="protein sequence ID" value="CAH0389015.1"/>
    <property type="molecule type" value="Genomic_DNA"/>
</dbReference>
<dbReference type="Gene3D" id="1.10.220.60">
    <property type="entry name" value="GRIP domain"/>
    <property type="match status" value="1"/>
</dbReference>
<feature type="coiled-coil region" evidence="2">
    <location>
        <begin position="294"/>
        <end position="496"/>
    </location>
</feature>
<evidence type="ECO:0000256" key="1">
    <source>
        <dbReference type="ARBA" id="ARBA00023054"/>
    </source>
</evidence>
<accession>A0A9P0A8R7</accession>
<keyword evidence="6" id="KW-1185">Reference proteome</keyword>
<evidence type="ECO:0000256" key="3">
    <source>
        <dbReference type="SAM" id="MobiDB-lite"/>
    </source>
</evidence>
<dbReference type="InterPro" id="IPR000237">
    <property type="entry name" value="GRIP_dom"/>
</dbReference>
<dbReference type="AlphaFoldDB" id="A0A9P0A8R7"/>
<dbReference type="InterPro" id="IPR051952">
    <property type="entry name" value="Golgi-autophagy_related"/>
</dbReference>
<dbReference type="Pfam" id="PF01465">
    <property type="entry name" value="GRIP"/>
    <property type="match status" value="1"/>
</dbReference>
<organism evidence="5 6">
    <name type="scientific">Bemisia tabaci</name>
    <name type="common">Sweetpotato whitefly</name>
    <name type="synonym">Aleurodes tabaci</name>
    <dbReference type="NCBI Taxonomy" id="7038"/>
    <lineage>
        <taxon>Eukaryota</taxon>
        <taxon>Metazoa</taxon>
        <taxon>Ecdysozoa</taxon>
        <taxon>Arthropoda</taxon>
        <taxon>Hexapoda</taxon>
        <taxon>Insecta</taxon>
        <taxon>Pterygota</taxon>
        <taxon>Neoptera</taxon>
        <taxon>Paraneoptera</taxon>
        <taxon>Hemiptera</taxon>
        <taxon>Sternorrhyncha</taxon>
        <taxon>Aleyrodoidea</taxon>
        <taxon>Aleyrodidae</taxon>
        <taxon>Aleyrodinae</taxon>
        <taxon>Bemisia</taxon>
    </lineage>
</organism>
<evidence type="ECO:0000259" key="4">
    <source>
        <dbReference type="PROSITE" id="PS50913"/>
    </source>
</evidence>
<evidence type="ECO:0000256" key="2">
    <source>
        <dbReference type="SAM" id="Coils"/>
    </source>
</evidence>
<dbReference type="GO" id="GO:0005794">
    <property type="term" value="C:Golgi apparatus"/>
    <property type="evidence" value="ECO:0007669"/>
    <property type="project" value="TreeGrafter"/>
</dbReference>
<feature type="domain" description="GRIP" evidence="4">
    <location>
        <begin position="514"/>
        <end position="563"/>
    </location>
</feature>
<sequence>MFAEMKNKIREKAGGELPKLPSPATALRRHSRQSSASSVSSLMQETPDKSSSEYNGTRDSFGWNGAKNKLPKGTEESRQTSNGSDEDARWRKKEQTYVDDLLKQTRELQAALKKLEEYESKFNSLAEEKDQLENFQTQEIAKIKHLLLAKENENNSNVAQLKENQALIDSLKAEVSRLRPFEDRVSSLEDDMEILRHTSERERWQLSSKLAQNEEEISHLKERVAVLSRRAQAECQALGAQLTVDERIQSLLGERSLLERRLEEAHIHLSEIKTTWSEKISSLETQVERLGRQAVEEGCERRKTEARIEELERRLRETQEEKETLSKKFDELSAEKVKCEEELKVLEQQIAALSADKSGLASRLAESTSALSAAEASNKELRAELAVFRETLIRERKAAEEAKRVLERERTEKDEALMRSAEMSMKAQLAENALKALRLENQENAQKILDEQKSEDEKSIQANELNSKLVDLENQLVEKNKTIRVLQQRMSDLKKMLQKEVVNSGESNCVSRLPLDEDINLKYLKHVVIKFLTCRDYEAQHLTRAVATLLRMSADEERLLRETVDWRMSWFGSRPQLPPLQR</sequence>
<reference evidence="5" key="1">
    <citation type="submission" date="2021-12" db="EMBL/GenBank/DDBJ databases">
        <authorList>
            <person name="King R."/>
        </authorList>
    </citation>
    <scope>NUCLEOTIDE SEQUENCE</scope>
</reference>
<dbReference type="PROSITE" id="PS50913">
    <property type="entry name" value="GRIP"/>
    <property type="match status" value="1"/>
</dbReference>
<dbReference type="PANTHER" id="PTHR23157:SF24">
    <property type="entry name" value="GOLGIN SUBFAMILY A MEMBER 1"/>
    <property type="match status" value="1"/>
</dbReference>
<proteinExistence type="predicted"/>
<keyword evidence="1 2" id="KW-0175">Coiled coil</keyword>
<dbReference type="SMART" id="SM00755">
    <property type="entry name" value="Grip"/>
    <property type="match status" value="1"/>
</dbReference>
<dbReference type="KEGG" id="btab:109035206"/>
<protein>
    <recommendedName>
        <fullName evidence="4">GRIP domain-containing protein</fullName>
    </recommendedName>
</protein>
<dbReference type="OrthoDB" id="5848685at2759"/>
<feature type="coiled-coil region" evidence="2">
    <location>
        <begin position="98"/>
        <end position="135"/>
    </location>
</feature>
<dbReference type="Proteomes" id="UP001152759">
    <property type="component" value="Chromosome 4"/>
</dbReference>
<name>A0A9P0A8R7_BEMTA</name>